<organism evidence="2 3">
    <name type="scientific">Phyllobacterium bourgognense</name>
    <dbReference type="NCBI Taxonomy" id="314236"/>
    <lineage>
        <taxon>Bacteria</taxon>
        <taxon>Pseudomonadati</taxon>
        <taxon>Pseudomonadota</taxon>
        <taxon>Alphaproteobacteria</taxon>
        <taxon>Hyphomicrobiales</taxon>
        <taxon>Phyllobacteriaceae</taxon>
        <taxon>Phyllobacterium</taxon>
    </lineage>
</organism>
<dbReference type="InterPro" id="IPR000674">
    <property type="entry name" value="Ald_Oxase/Xan_DH_a/b"/>
</dbReference>
<dbReference type="Gene3D" id="3.30.365.10">
    <property type="entry name" value="Aldehyde oxidase/xanthine dehydrogenase, molybdopterin binding domain"/>
    <property type="match status" value="4"/>
</dbReference>
<dbReference type="Proteomes" id="UP000253324">
    <property type="component" value="Unassembled WGS sequence"/>
</dbReference>
<comment type="caution">
    <text evidence="2">The sequence shown here is derived from an EMBL/GenBank/DDBJ whole genome shotgun (WGS) entry which is preliminary data.</text>
</comment>
<evidence type="ECO:0000259" key="1">
    <source>
        <dbReference type="SMART" id="SM01008"/>
    </source>
</evidence>
<keyword evidence="3" id="KW-1185">Reference proteome</keyword>
<dbReference type="RefSeq" id="WP_114431099.1">
    <property type="nucleotide sequence ID" value="NZ_QPJM01000010.1"/>
</dbReference>
<feature type="domain" description="Aldehyde oxidase/xanthine dehydrogenase a/b hammerhead" evidence="1">
    <location>
        <begin position="222"/>
        <end position="302"/>
    </location>
</feature>
<dbReference type="InterPro" id="IPR052516">
    <property type="entry name" value="N-heterocyclic_Hydroxylase"/>
</dbReference>
<name>A0A368YTH4_9HYPH</name>
<dbReference type="PIRSF" id="PIRSF036389">
    <property type="entry name" value="IOR_B"/>
    <property type="match status" value="1"/>
</dbReference>
<dbReference type="GO" id="GO:0016491">
    <property type="term" value="F:oxidoreductase activity"/>
    <property type="evidence" value="ECO:0007669"/>
    <property type="project" value="InterPro"/>
</dbReference>
<accession>A0A368YTH4</accession>
<dbReference type="PANTHER" id="PTHR47495">
    <property type="entry name" value="ALDEHYDE DEHYDROGENASE"/>
    <property type="match status" value="1"/>
</dbReference>
<dbReference type="Pfam" id="PF20256">
    <property type="entry name" value="MoCoBD_2"/>
    <property type="match status" value="2"/>
</dbReference>
<evidence type="ECO:0000313" key="3">
    <source>
        <dbReference type="Proteomes" id="UP000253324"/>
    </source>
</evidence>
<gene>
    <name evidence="2" type="ORF">C7476_11028</name>
</gene>
<dbReference type="AlphaFoldDB" id="A0A368YTH4"/>
<dbReference type="PANTHER" id="PTHR47495:SF1">
    <property type="entry name" value="BLL3820 PROTEIN"/>
    <property type="match status" value="1"/>
</dbReference>
<dbReference type="Pfam" id="PF02738">
    <property type="entry name" value="MoCoBD_1"/>
    <property type="match status" value="2"/>
</dbReference>
<sequence length="753" mass="80925">MNAPRFPNVTRRSLLLGTGALVVSFSLKDHAFAQEGELNVPAKPPEPVATGPKLPGSLADTPSLDAWIRIDADSSVTVYTGKAELGQGTKTSLRQIAAEELEVPPASINLITADTAITPDEGFTAGSQTVQNSGTAIRNAAAQVREILIQQASSKLQVPADQLKAQNGRIVGPDGKSIGYGEVVMTDMLHVDAQPKSKLKSPDAYEYIGKPFARVDIPAKVTGGPAYVQDMRLPGMLHARVVRPPSWFATLKDIDTASIKAMPGVVAVIRDGNFLAVAAEKEFQAVQAMRALTDLAEWEETPRLPNEQDLPAVLQKSESEQGVVAEAGGDFTGGITTFSAQFMRPYQMHASIGPSCSVAHLDNGTMTVWTHTQGVYPDRKAIAQMLGMPLDKVRCIHTEGSGCYGHNGADDAAGDAALIARALPGRPVKVQWMRDQEHLWEPYGPAMLTKVSASLDVSGKIVNWKYDLWSNTHSARPGSAGALLPGQLMASGFPPDKPVMNITPLGNGDRNAIPLYSIPNMRVLWHFVADMPVRVSSLRGLGAYANVFSIESFMDQLAKEAGADPVEFRLKHMEDPRARKVIATAVEAFNWSSDPMPEGRGRGFAFAKYKNHAAYLALAMEIDVDKETGKIRIPRIVSAVDCGEAVAPDNIRNQTEGGIIQSLSWTMYEEVNFDNTRIMSSDWSTYPILRFSAVPGTLDVHIVDNPGSPYLGVAEAAQGPTSAALANALANATGKRLYNLPFSPARVKATLGV</sequence>
<dbReference type="InterPro" id="IPR046867">
    <property type="entry name" value="AldOxase/xan_DH_MoCoBD2"/>
</dbReference>
<dbReference type="InterPro" id="IPR012368">
    <property type="entry name" value="OxRdtase_Mopterin-bd_su_IorB"/>
</dbReference>
<protein>
    <submittedName>
        <fullName evidence="2">CO/xanthine dehydrogenase Mo-binding subunit</fullName>
    </submittedName>
</protein>
<dbReference type="SMART" id="SM01008">
    <property type="entry name" value="Ald_Xan_dh_C"/>
    <property type="match status" value="1"/>
</dbReference>
<dbReference type="Gene3D" id="3.90.1170.50">
    <property type="entry name" value="Aldehyde oxidase/xanthine dehydrogenase, a/b hammerhead"/>
    <property type="match status" value="1"/>
</dbReference>
<evidence type="ECO:0000313" key="2">
    <source>
        <dbReference type="EMBL" id="RCW81474.1"/>
    </source>
</evidence>
<dbReference type="InterPro" id="IPR037165">
    <property type="entry name" value="AldOxase/xan_DH_Mopterin-bd_sf"/>
</dbReference>
<dbReference type="EMBL" id="QPJM01000010">
    <property type="protein sequence ID" value="RCW81474.1"/>
    <property type="molecule type" value="Genomic_DNA"/>
</dbReference>
<reference evidence="2 3" key="1">
    <citation type="submission" date="2018-07" db="EMBL/GenBank/DDBJ databases">
        <title>Genomic Encyclopedia of Type Strains, Phase III (KMG-III): the genomes of soil and plant-associated and newly described type strains.</title>
        <authorList>
            <person name="Whitman W."/>
        </authorList>
    </citation>
    <scope>NUCLEOTIDE SEQUENCE [LARGE SCALE GENOMIC DNA]</scope>
    <source>
        <strain evidence="2 3">31-25a</strain>
    </source>
</reference>
<dbReference type="OrthoDB" id="9767994at2"/>
<dbReference type="InterPro" id="IPR008274">
    <property type="entry name" value="AldOxase/xan_DH_MoCoBD1"/>
</dbReference>
<proteinExistence type="predicted"/>
<dbReference type="SUPFAM" id="SSF56003">
    <property type="entry name" value="Molybdenum cofactor-binding domain"/>
    <property type="match status" value="2"/>
</dbReference>